<evidence type="ECO:0000259" key="7">
    <source>
        <dbReference type="Pfam" id="PF07992"/>
    </source>
</evidence>
<keyword evidence="5" id="KW-0520">NAD</keyword>
<dbReference type="InterPro" id="IPR036188">
    <property type="entry name" value="FAD/NAD-bd_sf"/>
</dbReference>
<dbReference type="PANTHER" id="PTHR43706:SF17">
    <property type="entry name" value="NADH DEHYDROGENASE (EUROFUNG)"/>
    <property type="match status" value="1"/>
</dbReference>
<gene>
    <name evidence="9" type="ORF">N0V93_005515</name>
</gene>
<dbReference type="InterPro" id="IPR045024">
    <property type="entry name" value="NDH-2"/>
</dbReference>
<name>A0A9W9CY42_9PEZI</name>
<dbReference type="OrthoDB" id="3244603at2759"/>
<dbReference type="InterPro" id="IPR023753">
    <property type="entry name" value="FAD/NAD-binding_dom"/>
</dbReference>
<dbReference type="GO" id="GO:0005739">
    <property type="term" value="C:mitochondrion"/>
    <property type="evidence" value="ECO:0007669"/>
    <property type="project" value="UniProtKB-ARBA"/>
</dbReference>
<dbReference type="Gene3D" id="3.50.50.100">
    <property type="match status" value="1"/>
</dbReference>
<keyword evidence="4" id="KW-0560">Oxidoreductase</keyword>
<evidence type="ECO:0000256" key="6">
    <source>
        <dbReference type="SAM" id="MobiDB-lite"/>
    </source>
</evidence>
<feature type="region of interest" description="Disordered" evidence="6">
    <location>
        <begin position="132"/>
        <end position="172"/>
    </location>
</feature>
<dbReference type="PRINTS" id="PR00368">
    <property type="entry name" value="FADPNR"/>
</dbReference>
<dbReference type="GO" id="GO:0003954">
    <property type="term" value="F:NADH dehydrogenase activity"/>
    <property type="evidence" value="ECO:0007669"/>
    <property type="project" value="InterPro"/>
</dbReference>
<dbReference type="EMBL" id="JAPEVB010000003">
    <property type="protein sequence ID" value="KAJ4391895.1"/>
    <property type="molecule type" value="Genomic_DNA"/>
</dbReference>
<keyword evidence="2" id="KW-0285">Flavoprotein</keyword>
<dbReference type="AlphaFoldDB" id="A0A9W9CY42"/>
<keyword evidence="10" id="KW-1185">Reference proteome</keyword>
<dbReference type="InterPro" id="IPR054585">
    <property type="entry name" value="NDH2-like_C"/>
</dbReference>
<comment type="caution">
    <text evidence="9">The sequence shown here is derived from an EMBL/GenBank/DDBJ whole genome shotgun (WGS) entry which is preliminary data.</text>
</comment>
<feature type="domain" description="FAD/NAD(P)-binding" evidence="7">
    <location>
        <begin position="43"/>
        <end position="394"/>
    </location>
</feature>
<evidence type="ECO:0000256" key="3">
    <source>
        <dbReference type="ARBA" id="ARBA00022827"/>
    </source>
</evidence>
<dbReference type="PANTHER" id="PTHR43706">
    <property type="entry name" value="NADH DEHYDROGENASE"/>
    <property type="match status" value="1"/>
</dbReference>
<evidence type="ECO:0000256" key="1">
    <source>
        <dbReference type="ARBA" id="ARBA00005272"/>
    </source>
</evidence>
<evidence type="ECO:0000313" key="10">
    <source>
        <dbReference type="Proteomes" id="UP001140453"/>
    </source>
</evidence>
<evidence type="ECO:0000256" key="5">
    <source>
        <dbReference type="ARBA" id="ARBA00023027"/>
    </source>
</evidence>
<dbReference type="Pfam" id="PF22366">
    <property type="entry name" value="NDH2_C"/>
    <property type="match status" value="1"/>
</dbReference>
<comment type="similarity">
    <text evidence="1">Belongs to the NADH dehydrogenase family.</text>
</comment>
<organism evidence="9 10">
    <name type="scientific">Gnomoniopsis smithogilvyi</name>
    <dbReference type="NCBI Taxonomy" id="1191159"/>
    <lineage>
        <taxon>Eukaryota</taxon>
        <taxon>Fungi</taxon>
        <taxon>Dikarya</taxon>
        <taxon>Ascomycota</taxon>
        <taxon>Pezizomycotina</taxon>
        <taxon>Sordariomycetes</taxon>
        <taxon>Sordariomycetidae</taxon>
        <taxon>Diaporthales</taxon>
        <taxon>Gnomoniaceae</taxon>
        <taxon>Gnomoniopsis</taxon>
    </lineage>
</organism>
<accession>A0A9W9CY42</accession>
<sequence length="531" mass="57922">MAPKVPAVTRTAVSALRLTKTEAVIGTRDFATAIESTGVKKERVVILGSGWAGYAFARTLDPAKYERIIVSPRSYFVFTPLLASTAVGTLEFRATLESVRRLGKNVSFHQGWADDVDFSRKVIRVEENCADDLSSQTILPPPPPPPPSSAAPSSKETHSVIQTAPPQIPKGPVTDVPYDKLVVAVGAYSQTFGIEGVRQHANFLRDIGDARKIRLRVLAIFEQCTSPAMSDETRRKLLHFAIVGGGPTGIEYAAELHDLIHDDLSKIYPALMPYVQITVYDVAPKILPMFEQTLADYAMGMFKRQNITVKTDHSIQRIRPDPDGSGGFCLKVKEYGDAEVGAGIVVWSTGLMQNPLVEKLVQKTVGAAEGLRLEKDPKTGGIIVDDRFRARLTPGINDSTAEGTTAAAAAAASGKLLDDVFVIGDCAVVDSQPSLPKTAQVASQEAAYLAKGLNRGNLDAKPFKFRNLGTMTYLGGWKAIHQSSADHLTGWAAWVLWRTAYLTRSMSLKNKVLVPVYWFVSWMFGRDISRF</sequence>
<protein>
    <recommendedName>
        <fullName evidence="11">NADH dehydrogenase</fullName>
    </recommendedName>
</protein>
<evidence type="ECO:0000256" key="4">
    <source>
        <dbReference type="ARBA" id="ARBA00023002"/>
    </source>
</evidence>
<dbReference type="Pfam" id="PF07992">
    <property type="entry name" value="Pyr_redox_2"/>
    <property type="match status" value="1"/>
</dbReference>
<proteinExistence type="inferred from homology"/>
<feature type="domain" description="External alternative NADH-ubiquinone oxidoreductase-like C-terminal" evidence="8">
    <location>
        <begin position="468"/>
        <end position="527"/>
    </location>
</feature>
<reference evidence="9" key="1">
    <citation type="submission" date="2022-10" db="EMBL/GenBank/DDBJ databases">
        <title>Tapping the CABI collections for fungal endophytes: first genome assemblies for Collariella, Neodidymelliopsis, Ascochyta clinopodiicola, Didymella pomorum, Didymosphaeria variabile, Neocosmospora piperis and Neocucurbitaria cava.</title>
        <authorList>
            <person name="Hill R."/>
        </authorList>
    </citation>
    <scope>NUCLEOTIDE SEQUENCE</scope>
    <source>
        <strain evidence="9">IMI 355082</strain>
    </source>
</reference>
<evidence type="ECO:0008006" key="11">
    <source>
        <dbReference type="Google" id="ProtNLM"/>
    </source>
</evidence>
<dbReference type="SUPFAM" id="SSF51905">
    <property type="entry name" value="FAD/NAD(P)-binding domain"/>
    <property type="match status" value="1"/>
</dbReference>
<feature type="compositionally biased region" description="Pro residues" evidence="6">
    <location>
        <begin position="139"/>
        <end position="149"/>
    </location>
</feature>
<evidence type="ECO:0000313" key="9">
    <source>
        <dbReference type="EMBL" id="KAJ4391895.1"/>
    </source>
</evidence>
<dbReference type="Proteomes" id="UP001140453">
    <property type="component" value="Unassembled WGS sequence"/>
</dbReference>
<keyword evidence="3" id="KW-0274">FAD</keyword>
<evidence type="ECO:0000256" key="2">
    <source>
        <dbReference type="ARBA" id="ARBA00022630"/>
    </source>
</evidence>
<evidence type="ECO:0000259" key="8">
    <source>
        <dbReference type="Pfam" id="PF22366"/>
    </source>
</evidence>